<proteinExistence type="predicted"/>
<comment type="caution">
    <text evidence="1">The sequence shown here is derived from an EMBL/GenBank/DDBJ whole genome shotgun (WGS) entry which is preliminary data.</text>
</comment>
<sequence length="579" mass="69192">MKNLYTPRLVRKLINQIEINYKEHYNLAKDKNTFLLASIFVATAQTLNNEELLKKMIHNKEELKKFMKKDFNIAEENKSKYDIFSKDFQEKYNKLAINFDLNIINIDTLFDYINIIFYKEKIPDIKNFFNILVNENRVTEKIDKIDNYFSIFSNDILSENLNECINNIIKENKLINKNLSESINIYAELNKRLFERYKISIFIINEKIVDNFLDIIENRYDENNINYIDMINIFYIFNYSNSKEKYKNKIKKLLLASLENNNIITNILLEIISSIDFLYKKNDLINIKLYDLFKDYYFLKDIINDNMYYIIFGFYRANLNRGDVISGSNVYYKFRRLDFLSRRITYDILDKNNINKIINIVLKGYANKSNTIEKISYNNNINFEEVFIDSKDIWNLIFIDIYKCNKLNINQVNQLINIGVNDTYSNESEEYKKTIETEEQIMNSSYRNEGLNAYQASENIEELNHYYYISYLIALDTYYKCNNNIIDLIIYNLKPKNYINIFIIAINKYKDNNTYIDFNKSILNNILDSLARNLNISSPFELGSQYLDYLGRELIKGFGKEDKYLSDINSMIKNKSKLY</sequence>
<name>A0A5C8FK59_9SPIR</name>
<protein>
    <submittedName>
        <fullName evidence="1">Uncharacterized protein</fullName>
    </submittedName>
</protein>
<gene>
    <name evidence="1" type="ORF">EPJ84_08665</name>
</gene>
<dbReference type="RefSeq" id="WP_147718403.1">
    <property type="nucleotide sequence ID" value="NZ_SAYE01000015.1"/>
</dbReference>
<evidence type="ECO:0000313" key="2">
    <source>
        <dbReference type="Proteomes" id="UP000322307"/>
    </source>
</evidence>
<accession>A0A5C8FK59</accession>
<evidence type="ECO:0000313" key="1">
    <source>
        <dbReference type="EMBL" id="TXJ49050.1"/>
    </source>
</evidence>
<organism evidence="1 2">
    <name type="scientific">Brachyspira aalborgi</name>
    <dbReference type="NCBI Taxonomy" id="29522"/>
    <lineage>
        <taxon>Bacteria</taxon>
        <taxon>Pseudomonadati</taxon>
        <taxon>Spirochaetota</taxon>
        <taxon>Spirochaetia</taxon>
        <taxon>Brachyspirales</taxon>
        <taxon>Brachyspiraceae</taxon>
        <taxon>Brachyspira</taxon>
    </lineage>
</organism>
<dbReference type="EMBL" id="SAYE01000015">
    <property type="protein sequence ID" value="TXJ49050.1"/>
    <property type="molecule type" value="Genomic_DNA"/>
</dbReference>
<dbReference type="Proteomes" id="UP000322307">
    <property type="component" value="Unassembled WGS sequence"/>
</dbReference>
<dbReference type="AlphaFoldDB" id="A0A5C8FK59"/>
<reference evidence="1 2" key="1">
    <citation type="journal article" date="1992" name="Lakartidningen">
        <title>[Penicillin V and not amoxicillin is the first choice preparation in acute otitis].</title>
        <authorList>
            <person name="Kamme C."/>
            <person name="Lundgren K."/>
            <person name="Prellner K."/>
        </authorList>
    </citation>
    <scope>NUCLEOTIDE SEQUENCE [LARGE SCALE GENOMIC DNA]</scope>
    <source>
        <strain evidence="1 2">PC3939II</strain>
    </source>
</reference>